<dbReference type="RefSeq" id="WP_212821029.1">
    <property type="nucleotide sequence ID" value="NZ_AP023416.1"/>
</dbReference>
<sequence>MDWKQKSIKMEILSCETKNKCNIIKNAEHIALLSEAISLASKMTRTQFDKIMEAIK</sequence>
<keyword evidence="2" id="KW-1185">Reference proteome</keyword>
<dbReference type="EMBL" id="AP023416">
    <property type="protein sequence ID" value="BCK79438.1"/>
    <property type="molecule type" value="Genomic_DNA"/>
</dbReference>
<keyword evidence="1" id="KW-0614">Plasmid</keyword>
<geneLocation type="plasmid" evidence="1 2">
    <name>pMM35_01</name>
</geneLocation>
<name>A0A810PS80_9FIRM</name>
<protein>
    <submittedName>
        <fullName evidence="1">Uncharacterized protein</fullName>
    </submittedName>
</protein>
<dbReference type="AlphaFoldDB" id="A0A810PS80"/>
<dbReference type="KEGG" id="vfa:MM35RIKEN_16300"/>
<proteinExistence type="predicted"/>
<evidence type="ECO:0000313" key="1">
    <source>
        <dbReference type="EMBL" id="BCK79438.1"/>
    </source>
</evidence>
<organism evidence="1 2">
    <name type="scientific">Vescimonas fastidiosa</name>
    <dbReference type="NCBI Taxonomy" id="2714353"/>
    <lineage>
        <taxon>Bacteria</taxon>
        <taxon>Bacillati</taxon>
        <taxon>Bacillota</taxon>
        <taxon>Clostridia</taxon>
        <taxon>Eubacteriales</taxon>
        <taxon>Oscillospiraceae</taxon>
        <taxon>Vescimonas</taxon>
    </lineage>
</organism>
<accession>A0A810PS80</accession>
<gene>
    <name evidence="1" type="ORF">MM35RIKEN_16300</name>
</gene>
<reference evidence="1" key="1">
    <citation type="submission" date="2020-09" db="EMBL/GenBank/DDBJ databases">
        <title>New species isolated from human feces.</title>
        <authorList>
            <person name="Kitahara M."/>
            <person name="Shigeno Y."/>
            <person name="Shime M."/>
            <person name="Matsumoto Y."/>
            <person name="Nakamura S."/>
            <person name="Motooka D."/>
            <person name="Fukuoka S."/>
            <person name="Nishikawa H."/>
            <person name="Benno Y."/>
        </authorList>
    </citation>
    <scope>NUCLEOTIDE SEQUENCE</scope>
    <source>
        <strain evidence="1">MM35</strain>
        <plasmid evidence="1">pMM35_01</plasmid>
    </source>
</reference>
<dbReference type="Proteomes" id="UP000681343">
    <property type="component" value="Plasmid pMM35_01"/>
</dbReference>
<evidence type="ECO:0000313" key="2">
    <source>
        <dbReference type="Proteomes" id="UP000681343"/>
    </source>
</evidence>